<sequence>MDSPRWRSLDEEEILSLTGLRQKEREAFINAIVLPWDSSSDNNTAKRIRLYLLSNRFQFYFSLVQLFLTSRFGDNTRARKPGRIWTAWFAGQMRTRRLGWHPSQLPHHQQGVLSSRINLTCNKTLYH</sequence>
<accession>A0A4Y2V957</accession>
<protein>
    <submittedName>
        <fullName evidence="1">Uncharacterized protein</fullName>
    </submittedName>
</protein>
<gene>
    <name evidence="1" type="ORF">AVEN_77882_1</name>
</gene>
<comment type="caution">
    <text evidence="1">The sequence shown here is derived from an EMBL/GenBank/DDBJ whole genome shotgun (WGS) entry which is preliminary data.</text>
</comment>
<dbReference type="EMBL" id="BGPR01044309">
    <property type="protein sequence ID" value="GBO21052.1"/>
    <property type="molecule type" value="Genomic_DNA"/>
</dbReference>
<evidence type="ECO:0000313" key="2">
    <source>
        <dbReference type="Proteomes" id="UP000499080"/>
    </source>
</evidence>
<name>A0A4Y2V957_ARAVE</name>
<reference evidence="1 2" key="1">
    <citation type="journal article" date="2019" name="Sci. Rep.">
        <title>Orb-weaving spider Araneus ventricosus genome elucidates the spidroin gene catalogue.</title>
        <authorList>
            <person name="Kono N."/>
            <person name="Nakamura H."/>
            <person name="Ohtoshi R."/>
            <person name="Moran D.A.P."/>
            <person name="Shinohara A."/>
            <person name="Yoshida Y."/>
            <person name="Fujiwara M."/>
            <person name="Mori M."/>
            <person name="Tomita M."/>
            <person name="Arakawa K."/>
        </authorList>
    </citation>
    <scope>NUCLEOTIDE SEQUENCE [LARGE SCALE GENOMIC DNA]</scope>
</reference>
<organism evidence="1 2">
    <name type="scientific">Araneus ventricosus</name>
    <name type="common">Orbweaver spider</name>
    <name type="synonym">Epeira ventricosa</name>
    <dbReference type="NCBI Taxonomy" id="182803"/>
    <lineage>
        <taxon>Eukaryota</taxon>
        <taxon>Metazoa</taxon>
        <taxon>Ecdysozoa</taxon>
        <taxon>Arthropoda</taxon>
        <taxon>Chelicerata</taxon>
        <taxon>Arachnida</taxon>
        <taxon>Araneae</taxon>
        <taxon>Araneomorphae</taxon>
        <taxon>Entelegynae</taxon>
        <taxon>Araneoidea</taxon>
        <taxon>Araneidae</taxon>
        <taxon>Araneus</taxon>
    </lineage>
</organism>
<dbReference type="Proteomes" id="UP000499080">
    <property type="component" value="Unassembled WGS sequence"/>
</dbReference>
<proteinExistence type="predicted"/>
<dbReference type="AlphaFoldDB" id="A0A4Y2V957"/>
<evidence type="ECO:0000313" key="1">
    <source>
        <dbReference type="EMBL" id="GBO21052.1"/>
    </source>
</evidence>
<keyword evidence="2" id="KW-1185">Reference proteome</keyword>